<dbReference type="PANTHER" id="PTHR46576">
    <property type="entry name" value="BROMO ADJACENT HOMOLOGY DOMAIN-CONTAINING 1 PROTEIN"/>
    <property type="match status" value="1"/>
</dbReference>
<evidence type="ECO:0000256" key="1">
    <source>
        <dbReference type="SAM" id="MobiDB-lite"/>
    </source>
</evidence>
<proteinExistence type="predicted"/>
<evidence type="ECO:0000313" key="3">
    <source>
        <dbReference type="EMBL" id="UYV67145.1"/>
    </source>
</evidence>
<protein>
    <submittedName>
        <fullName evidence="3">Kinesin-3D</fullName>
    </submittedName>
</protein>
<name>A0ABY6KHP2_9ARAC</name>
<sequence length="223" mass="25048">MPGVRPTPPPHPRAVLPQLPPLLSLQRLPSLPRCHGLSSQGGVRAVAVLPHLTGAQPDGEEVPEEPAAQPEQEGSQQQARGGEGQEGPEAVVNQWFRPSFTDPLTYHSNVKEPSVQNDETATLKLCYPAIHHIEGDTIRERDSVLLRSAKGRVEQPYVAKITAFWENEEGDMMMSLLWYYRPEHSDRSRHMEDEIFASKHKDINGVGCIDDKCYVLTFFEYCR</sequence>
<feature type="region of interest" description="Disordered" evidence="1">
    <location>
        <begin position="54"/>
        <end position="88"/>
    </location>
</feature>
<evidence type="ECO:0000313" key="4">
    <source>
        <dbReference type="Proteomes" id="UP001235939"/>
    </source>
</evidence>
<feature type="compositionally biased region" description="Low complexity" evidence="1">
    <location>
        <begin position="65"/>
        <end position="80"/>
    </location>
</feature>
<organism evidence="3 4">
    <name type="scientific">Cordylochernes scorpioides</name>
    <dbReference type="NCBI Taxonomy" id="51811"/>
    <lineage>
        <taxon>Eukaryota</taxon>
        <taxon>Metazoa</taxon>
        <taxon>Ecdysozoa</taxon>
        <taxon>Arthropoda</taxon>
        <taxon>Chelicerata</taxon>
        <taxon>Arachnida</taxon>
        <taxon>Pseudoscorpiones</taxon>
        <taxon>Cheliferoidea</taxon>
        <taxon>Chernetidae</taxon>
        <taxon>Cordylochernes</taxon>
    </lineage>
</organism>
<dbReference type="Gene3D" id="2.30.30.490">
    <property type="match status" value="1"/>
</dbReference>
<dbReference type="PANTHER" id="PTHR46576:SF1">
    <property type="entry name" value="BROMO ADJACENT HOMOLOGY DOMAIN-CONTAINING 1 PROTEIN"/>
    <property type="match status" value="1"/>
</dbReference>
<keyword evidence="4" id="KW-1185">Reference proteome</keyword>
<dbReference type="EMBL" id="CP092866">
    <property type="protein sequence ID" value="UYV67145.1"/>
    <property type="molecule type" value="Genomic_DNA"/>
</dbReference>
<dbReference type="Proteomes" id="UP001235939">
    <property type="component" value="Chromosome 04"/>
</dbReference>
<reference evidence="3 4" key="1">
    <citation type="submission" date="2022-01" db="EMBL/GenBank/DDBJ databases">
        <title>A chromosomal length assembly of Cordylochernes scorpioides.</title>
        <authorList>
            <person name="Zeh D."/>
            <person name="Zeh J."/>
        </authorList>
    </citation>
    <scope>NUCLEOTIDE SEQUENCE [LARGE SCALE GENOMIC DNA]</scope>
    <source>
        <strain evidence="3">IN4F17</strain>
        <tissue evidence="3">Whole Body</tissue>
    </source>
</reference>
<dbReference type="Pfam" id="PF01426">
    <property type="entry name" value="BAH"/>
    <property type="match status" value="1"/>
</dbReference>
<accession>A0ABY6KHP2</accession>
<dbReference type="InterPro" id="IPR043151">
    <property type="entry name" value="BAH_sf"/>
</dbReference>
<dbReference type="InterPro" id="IPR001025">
    <property type="entry name" value="BAH_dom"/>
</dbReference>
<gene>
    <name evidence="3" type="ORF">LAZ67_4004077</name>
</gene>
<evidence type="ECO:0000259" key="2">
    <source>
        <dbReference type="PROSITE" id="PS51038"/>
    </source>
</evidence>
<dbReference type="PROSITE" id="PS51038">
    <property type="entry name" value="BAH"/>
    <property type="match status" value="1"/>
</dbReference>
<feature type="domain" description="BAH" evidence="2">
    <location>
        <begin position="136"/>
        <end position="223"/>
    </location>
</feature>
<dbReference type="InterPro" id="IPR053032">
    <property type="entry name" value="BAH_domain-containing"/>
</dbReference>